<dbReference type="PROSITE" id="PS51257">
    <property type="entry name" value="PROKAR_LIPOPROTEIN"/>
    <property type="match status" value="1"/>
</dbReference>
<evidence type="ECO:0008006" key="3">
    <source>
        <dbReference type="Google" id="ProtNLM"/>
    </source>
</evidence>
<sequence>MVRQFFFIIGILLLVSGCTISDKFKADEIYNQLKDDQAKIILHVKGSNFYKEESIFHGHLEIVEKSFTINYFDQFDSNVMIHFGADKWYEEKPIKAPIRMFNSYTSTVMFGKIKDKAKRRGEGYLMSQGLLTFKSLNKDKIVIEVVGKAKKYPNVGETDPAFEVEGIIVCKKPKIAFLDVNEANTLY</sequence>
<dbReference type="EMBL" id="JASHIF010000004">
    <property type="protein sequence ID" value="MDI9858578.1"/>
    <property type="molecule type" value="Genomic_DNA"/>
</dbReference>
<evidence type="ECO:0000313" key="2">
    <source>
        <dbReference type="Proteomes" id="UP001236507"/>
    </source>
</evidence>
<name>A0ABT6Y4T8_9BACT</name>
<evidence type="ECO:0000313" key="1">
    <source>
        <dbReference type="EMBL" id="MDI9858578.1"/>
    </source>
</evidence>
<accession>A0ABT6Y4T8</accession>
<organism evidence="1 2">
    <name type="scientific">Flectobacillus roseus</name>
    <dbReference type="NCBI Taxonomy" id="502259"/>
    <lineage>
        <taxon>Bacteria</taxon>
        <taxon>Pseudomonadati</taxon>
        <taxon>Bacteroidota</taxon>
        <taxon>Cytophagia</taxon>
        <taxon>Cytophagales</taxon>
        <taxon>Flectobacillaceae</taxon>
        <taxon>Flectobacillus</taxon>
    </lineage>
</organism>
<dbReference type="RefSeq" id="WP_283343756.1">
    <property type="nucleotide sequence ID" value="NZ_JASHIF010000004.1"/>
</dbReference>
<comment type="caution">
    <text evidence="1">The sequence shown here is derived from an EMBL/GenBank/DDBJ whole genome shotgun (WGS) entry which is preliminary data.</text>
</comment>
<protein>
    <recommendedName>
        <fullName evidence="3">Lipid/polyisoprenoid-binding YceI-like domain-containing protein</fullName>
    </recommendedName>
</protein>
<reference evidence="1 2" key="1">
    <citation type="submission" date="2023-05" db="EMBL/GenBank/DDBJ databases">
        <title>Novel species of genus Flectobacillus isolated from stream in China.</title>
        <authorList>
            <person name="Lu H."/>
        </authorList>
    </citation>
    <scope>NUCLEOTIDE SEQUENCE [LARGE SCALE GENOMIC DNA]</scope>
    <source>
        <strain evidence="1 2">KCTC 42575</strain>
    </source>
</reference>
<keyword evidence="2" id="KW-1185">Reference proteome</keyword>
<dbReference type="Proteomes" id="UP001236507">
    <property type="component" value="Unassembled WGS sequence"/>
</dbReference>
<gene>
    <name evidence="1" type="ORF">QM524_05115</name>
</gene>
<proteinExistence type="predicted"/>